<evidence type="ECO:0000256" key="1">
    <source>
        <dbReference type="SAM" id="MobiDB-lite"/>
    </source>
</evidence>
<feature type="region of interest" description="Disordered" evidence="1">
    <location>
        <begin position="1"/>
        <end position="118"/>
    </location>
</feature>
<feature type="compositionally biased region" description="Polar residues" evidence="1">
    <location>
        <begin position="1"/>
        <end position="40"/>
    </location>
</feature>
<dbReference type="EMBL" id="LGRX02019564">
    <property type="protein sequence ID" value="KAK3258390.1"/>
    <property type="molecule type" value="Genomic_DNA"/>
</dbReference>
<feature type="non-terminal residue" evidence="2">
    <location>
        <position position="1"/>
    </location>
</feature>
<evidence type="ECO:0000313" key="2">
    <source>
        <dbReference type="EMBL" id="KAK3258390.1"/>
    </source>
</evidence>
<proteinExistence type="predicted"/>
<feature type="compositionally biased region" description="Basic residues" evidence="1">
    <location>
        <begin position="866"/>
        <end position="879"/>
    </location>
</feature>
<feature type="region of interest" description="Disordered" evidence="1">
    <location>
        <begin position="802"/>
        <end position="879"/>
    </location>
</feature>
<evidence type="ECO:0000313" key="3">
    <source>
        <dbReference type="Proteomes" id="UP001190700"/>
    </source>
</evidence>
<keyword evidence="3" id="KW-1185">Reference proteome</keyword>
<reference evidence="2 3" key="1">
    <citation type="journal article" date="2015" name="Genome Biol. Evol.">
        <title>Comparative Genomics of a Bacterivorous Green Alga Reveals Evolutionary Causalities and Consequences of Phago-Mixotrophic Mode of Nutrition.</title>
        <authorList>
            <person name="Burns J.A."/>
            <person name="Paasch A."/>
            <person name="Narechania A."/>
            <person name="Kim E."/>
        </authorList>
    </citation>
    <scope>NUCLEOTIDE SEQUENCE [LARGE SCALE GENOMIC DNA]</scope>
    <source>
        <strain evidence="2 3">PLY_AMNH</strain>
    </source>
</reference>
<organism evidence="2 3">
    <name type="scientific">Cymbomonas tetramitiformis</name>
    <dbReference type="NCBI Taxonomy" id="36881"/>
    <lineage>
        <taxon>Eukaryota</taxon>
        <taxon>Viridiplantae</taxon>
        <taxon>Chlorophyta</taxon>
        <taxon>Pyramimonadophyceae</taxon>
        <taxon>Pyramimonadales</taxon>
        <taxon>Pyramimonadaceae</taxon>
        <taxon>Cymbomonas</taxon>
    </lineage>
</organism>
<feature type="compositionally biased region" description="Low complexity" evidence="1">
    <location>
        <begin position="68"/>
        <end position="95"/>
    </location>
</feature>
<gene>
    <name evidence="2" type="ORF">CYMTET_32562</name>
</gene>
<name>A0AAE0FF81_9CHLO</name>
<dbReference type="AlphaFoldDB" id="A0AAE0FF81"/>
<protein>
    <submittedName>
        <fullName evidence="2">Uncharacterized protein</fullName>
    </submittedName>
</protein>
<accession>A0AAE0FF81</accession>
<sequence>SLQEDSPATPSLQEDSPATPSLQEDSPATLSLQEASPPTTQKERSESAAAAPAAPKPKKDLRNMSWQDMAAAPAPEPVAAAPDSEPVAAAAAPAPLSMPEPEPVSAMASAPRQPGLQRTGSAASQLAGRWKVVDGGNGATLALRVEGDALVGELAGHPRGGAVREMAGDEAARETDLLVGATRNKDLHVRLVLGEGGGRFRGWYSPQEMPDMACLWEGALKGGAAPTANPFEGQWDVQDVEENVTVALSWKVDDEATSTGSVVEMFGMLLISEDEGGVRMAGRVLRQAPAARMALPDGSELLLALDPESCQLYLWCSSGEGSAAGAPMRAERADAEEAMEAPAVQRSAPPVEPSSLRTERLEGVWELEGGGGATLALRVEGDALVGDLAGHPRGGAVREMAGDGAARETDLLVGATRNKDLHVRLVLGEGGGRFRGWYSPQEMPDMACLWEGALKGGAAPTANPFEGQWDVQDVEEGVTVALSWKVDDEATSTGSVVEMFGMLLISEDEGGVRMAGRVLRQAPAAHMALPDGSELLLALGEEEVMYMWLAGAGTPAAGSPLQARRRAGVAVQAAVASAPVPAKKTGSADPAKELAGTWSLDGGNGATLALRVEGDALVGELAGHPRGGAVREMAGDGAARETDLLVGATRNKDLHVRLVLGEGGGRFRGWYSPQEMPDMACLWEGALKGGAAPTANPFEGQWDVQDVEEGVSVALSWKVDDEATSTGSVVEMFGMLLISEDEGGVRMAGRVLRQAPAARMALPDSSELLLALERFPAEGGGPLLHMWLSGAAGAPLGAPCTAHREAVSAPPPEPAAEPPTKPKKDLRNMSWQDMGASTPAPEPPAKPKKDLRNMSWQDMGAGAERRRIHQRSRRRTCAI</sequence>
<dbReference type="PANTHER" id="PTHR24216:SF65">
    <property type="entry name" value="PAXILLIN-LIKE PROTEIN 1"/>
    <property type="match status" value="1"/>
</dbReference>
<feature type="compositionally biased region" description="Pro residues" evidence="1">
    <location>
        <begin position="809"/>
        <end position="819"/>
    </location>
</feature>
<dbReference type="Proteomes" id="UP001190700">
    <property type="component" value="Unassembled WGS sequence"/>
</dbReference>
<comment type="caution">
    <text evidence="2">The sequence shown here is derived from an EMBL/GenBank/DDBJ whole genome shotgun (WGS) entry which is preliminary data.</text>
</comment>
<dbReference type="PANTHER" id="PTHR24216">
    <property type="entry name" value="PAXILLIN-RELATED"/>
    <property type="match status" value="1"/>
</dbReference>